<dbReference type="AlphaFoldDB" id="A0A6I6EKD0"/>
<keyword evidence="1" id="KW-1133">Transmembrane helix</keyword>
<evidence type="ECO:0000313" key="3">
    <source>
        <dbReference type="Proteomes" id="UP000422764"/>
    </source>
</evidence>
<accession>A0A6I6EKD0</accession>
<gene>
    <name evidence="2" type="ORF">GOM49_02330</name>
</gene>
<proteinExistence type="predicted"/>
<dbReference type="Proteomes" id="UP000422764">
    <property type="component" value="Chromosome"/>
</dbReference>
<dbReference type="EMBL" id="CP046522">
    <property type="protein sequence ID" value="QGU94129.1"/>
    <property type="molecule type" value="Genomic_DNA"/>
</dbReference>
<reference evidence="2 3" key="1">
    <citation type="submission" date="2019-12" db="EMBL/GenBank/DDBJ databases">
        <title>Genome sequenceing of Clostridium bovifaecis.</title>
        <authorList>
            <person name="Yao Y."/>
        </authorList>
    </citation>
    <scope>NUCLEOTIDE SEQUENCE [LARGE SCALE GENOMIC DNA]</scope>
    <source>
        <strain evidence="2 3">BXX</strain>
    </source>
</reference>
<protein>
    <submittedName>
        <fullName evidence="2">Uncharacterized protein</fullName>
    </submittedName>
</protein>
<keyword evidence="3" id="KW-1185">Reference proteome</keyword>
<feature type="transmembrane region" description="Helical" evidence="1">
    <location>
        <begin position="20"/>
        <end position="42"/>
    </location>
</feature>
<evidence type="ECO:0000313" key="2">
    <source>
        <dbReference type="EMBL" id="QGU94129.1"/>
    </source>
</evidence>
<organism evidence="2 3">
    <name type="scientific">Clostridium bovifaecis</name>
    <dbReference type="NCBI Taxonomy" id="2184719"/>
    <lineage>
        <taxon>Bacteria</taxon>
        <taxon>Bacillati</taxon>
        <taxon>Bacillota</taxon>
        <taxon>Clostridia</taxon>
        <taxon>Eubacteriales</taxon>
        <taxon>Clostridiaceae</taxon>
        <taxon>Clostridium</taxon>
    </lineage>
</organism>
<keyword evidence="1" id="KW-0472">Membrane</keyword>
<sequence length="85" mass="9901">MLSMGFIFILLPTIVYISKTFSAFLLIYLAIIEILVIVVMLIKLDKETLKFEYGSRLKVHNGIFRDRYSIDCDKVEVVHTTKKED</sequence>
<keyword evidence="1" id="KW-0812">Transmembrane</keyword>
<name>A0A6I6EKD0_9CLOT</name>
<evidence type="ECO:0000256" key="1">
    <source>
        <dbReference type="SAM" id="Phobius"/>
    </source>
</evidence>